<evidence type="ECO:0000313" key="1">
    <source>
        <dbReference type="EMBL" id="GGO48469.1"/>
    </source>
</evidence>
<evidence type="ECO:0000313" key="2">
    <source>
        <dbReference type="Proteomes" id="UP000631535"/>
    </source>
</evidence>
<protein>
    <submittedName>
        <fullName evidence="1">Uncharacterized protein</fullName>
    </submittedName>
</protein>
<dbReference type="EMBL" id="BMMP01000006">
    <property type="protein sequence ID" value="GGO48469.1"/>
    <property type="molecule type" value="Genomic_DNA"/>
</dbReference>
<name>A0ABQ2M8U9_9ACTN</name>
<proteinExistence type="predicted"/>
<sequence length="145" mass="16613">MSAVPNWRFFAPHPAVHDFHLLYRTLSADDGTPEWTRLSLTPDRTVQHAIWFPGHRLGKAIFDVGDEILRHQSEGFAVLTKLPSYRILVDCLRREIRESAESPQPKGFRFAFARSTGYDMSEEPEMMFISPYTPMDPVPSHVRAG</sequence>
<keyword evidence="2" id="KW-1185">Reference proteome</keyword>
<accession>A0ABQ2M8U9</accession>
<gene>
    <name evidence="1" type="ORF">GCM10012287_23540</name>
</gene>
<organism evidence="1 2">
    <name type="scientific">Streptomyces daqingensis</name>
    <dbReference type="NCBI Taxonomy" id="1472640"/>
    <lineage>
        <taxon>Bacteria</taxon>
        <taxon>Bacillati</taxon>
        <taxon>Actinomycetota</taxon>
        <taxon>Actinomycetes</taxon>
        <taxon>Kitasatosporales</taxon>
        <taxon>Streptomycetaceae</taxon>
        <taxon>Streptomyces</taxon>
    </lineage>
</organism>
<dbReference type="RefSeq" id="WP_189037034.1">
    <property type="nucleotide sequence ID" value="NZ_BMMP01000006.1"/>
</dbReference>
<reference evidence="2" key="1">
    <citation type="journal article" date="2019" name="Int. J. Syst. Evol. Microbiol.">
        <title>The Global Catalogue of Microorganisms (GCM) 10K type strain sequencing project: providing services to taxonomists for standard genome sequencing and annotation.</title>
        <authorList>
            <consortium name="The Broad Institute Genomics Platform"/>
            <consortium name="The Broad Institute Genome Sequencing Center for Infectious Disease"/>
            <person name="Wu L."/>
            <person name="Ma J."/>
        </authorList>
    </citation>
    <scope>NUCLEOTIDE SEQUENCE [LARGE SCALE GENOMIC DNA]</scope>
    <source>
        <strain evidence="2">CGMCC 4.7178</strain>
    </source>
</reference>
<comment type="caution">
    <text evidence="1">The sequence shown here is derived from an EMBL/GenBank/DDBJ whole genome shotgun (WGS) entry which is preliminary data.</text>
</comment>
<dbReference type="Proteomes" id="UP000631535">
    <property type="component" value="Unassembled WGS sequence"/>
</dbReference>